<dbReference type="InterPro" id="IPR004358">
    <property type="entry name" value="Sig_transdc_His_kin-like_C"/>
</dbReference>
<dbReference type="SMART" id="SM00388">
    <property type="entry name" value="HisKA"/>
    <property type="match status" value="1"/>
</dbReference>
<dbReference type="RefSeq" id="WP_077921670.1">
    <property type="nucleotide sequence ID" value="NZ_SBLB01000004.1"/>
</dbReference>
<evidence type="ECO:0000313" key="10">
    <source>
        <dbReference type="EMBL" id="RYC68782.1"/>
    </source>
</evidence>
<evidence type="ECO:0000256" key="3">
    <source>
        <dbReference type="ARBA" id="ARBA00022553"/>
    </source>
</evidence>
<comment type="catalytic activity">
    <reaction evidence="1">
        <text>ATP + protein L-histidine = ADP + protein N-phospho-L-histidine.</text>
        <dbReference type="EC" id="2.7.13.3"/>
    </reaction>
</comment>
<evidence type="ECO:0000256" key="1">
    <source>
        <dbReference type="ARBA" id="ARBA00000085"/>
    </source>
</evidence>
<keyword evidence="8" id="KW-0902">Two-component regulatory system</keyword>
<dbReference type="GO" id="GO:0005524">
    <property type="term" value="F:ATP binding"/>
    <property type="evidence" value="ECO:0007669"/>
    <property type="project" value="UniProtKB-KW"/>
</dbReference>
<dbReference type="SUPFAM" id="SSF55874">
    <property type="entry name" value="ATPase domain of HSP90 chaperone/DNA topoisomerase II/histidine kinase"/>
    <property type="match status" value="1"/>
</dbReference>
<keyword evidence="5" id="KW-0547">Nucleotide-binding</keyword>
<dbReference type="PANTHER" id="PTHR42878">
    <property type="entry name" value="TWO-COMPONENT HISTIDINE KINASE"/>
    <property type="match status" value="1"/>
</dbReference>
<evidence type="ECO:0000256" key="5">
    <source>
        <dbReference type="ARBA" id="ARBA00022741"/>
    </source>
</evidence>
<dbReference type="GO" id="GO:0007234">
    <property type="term" value="P:osmosensory signaling via phosphorelay pathway"/>
    <property type="evidence" value="ECO:0007669"/>
    <property type="project" value="TreeGrafter"/>
</dbReference>
<proteinExistence type="predicted"/>
<comment type="caution">
    <text evidence="10">The sequence shown here is derived from an EMBL/GenBank/DDBJ whole genome shotgun (WGS) entry which is preliminary data.</text>
</comment>
<dbReference type="SMART" id="SM00387">
    <property type="entry name" value="HATPase_c"/>
    <property type="match status" value="1"/>
</dbReference>
<dbReference type="InterPro" id="IPR036097">
    <property type="entry name" value="HisK_dim/P_sf"/>
</dbReference>
<keyword evidence="3" id="KW-0597">Phosphoprotein</keyword>
<keyword evidence="7" id="KW-0067">ATP-binding</keyword>
<dbReference type="SUPFAM" id="SSF47384">
    <property type="entry name" value="Homodimeric domain of signal transducing histidine kinase"/>
    <property type="match status" value="1"/>
</dbReference>
<evidence type="ECO:0000256" key="4">
    <source>
        <dbReference type="ARBA" id="ARBA00022679"/>
    </source>
</evidence>
<dbReference type="PRINTS" id="PR00344">
    <property type="entry name" value="BCTRLSENSOR"/>
</dbReference>
<dbReference type="PANTHER" id="PTHR42878:SF7">
    <property type="entry name" value="SENSOR HISTIDINE KINASE GLRK"/>
    <property type="match status" value="1"/>
</dbReference>
<accession>A0A4Q2UJJ2</accession>
<keyword evidence="11" id="KW-1185">Reference proteome</keyword>
<dbReference type="InterPro" id="IPR036890">
    <property type="entry name" value="HATPase_C_sf"/>
</dbReference>
<keyword evidence="6 10" id="KW-0418">Kinase</keyword>
<reference evidence="10 11" key="1">
    <citation type="submission" date="2019-01" db="EMBL/GenBank/DDBJ databases">
        <title>Spirosoma flava sp. nov., a propanil-degrading bacterium isolated from herbicide-contaminated soil.</title>
        <authorList>
            <person name="Zhang L."/>
            <person name="Jiang J.-D."/>
        </authorList>
    </citation>
    <scope>NUCLEOTIDE SEQUENCE [LARGE SCALE GENOMIC DNA]</scope>
    <source>
        <strain evidence="10 11">TY50</strain>
    </source>
</reference>
<dbReference type="EMBL" id="SBLB01000004">
    <property type="protein sequence ID" value="RYC68782.1"/>
    <property type="molecule type" value="Genomic_DNA"/>
</dbReference>
<gene>
    <name evidence="10" type="ORF">EQG79_15260</name>
</gene>
<evidence type="ECO:0000256" key="7">
    <source>
        <dbReference type="ARBA" id="ARBA00022840"/>
    </source>
</evidence>
<dbReference type="PROSITE" id="PS50109">
    <property type="entry name" value="HIS_KIN"/>
    <property type="match status" value="1"/>
</dbReference>
<evidence type="ECO:0000259" key="9">
    <source>
        <dbReference type="PROSITE" id="PS50109"/>
    </source>
</evidence>
<dbReference type="Gene3D" id="1.10.287.130">
    <property type="match status" value="1"/>
</dbReference>
<dbReference type="InterPro" id="IPR005467">
    <property type="entry name" value="His_kinase_dom"/>
</dbReference>
<dbReference type="CDD" id="cd00082">
    <property type="entry name" value="HisKA"/>
    <property type="match status" value="1"/>
</dbReference>
<organism evidence="10 11">
    <name type="scientific">Spirosoma sordidisoli</name>
    <dbReference type="NCBI Taxonomy" id="2502893"/>
    <lineage>
        <taxon>Bacteria</taxon>
        <taxon>Pseudomonadati</taxon>
        <taxon>Bacteroidota</taxon>
        <taxon>Cytophagia</taxon>
        <taxon>Cytophagales</taxon>
        <taxon>Cytophagaceae</taxon>
        <taxon>Spirosoma</taxon>
    </lineage>
</organism>
<dbReference type="Pfam" id="PF00512">
    <property type="entry name" value="HisKA"/>
    <property type="match status" value="1"/>
</dbReference>
<evidence type="ECO:0000256" key="6">
    <source>
        <dbReference type="ARBA" id="ARBA00022777"/>
    </source>
</evidence>
<protein>
    <recommendedName>
        <fullName evidence="2">histidine kinase</fullName>
        <ecNumber evidence="2">2.7.13.3</ecNumber>
    </recommendedName>
</protein>
<dbReference type="CDD" id="cd00075">
    <property type="entry name" value="HATPase"/>
    <property type="match status" value="1"/>
</dbReference>
<dbReference type="InterPro" id="IPR003594">
    <property type="entry name" value="HATPase_dom"/>
</dbReference>
<evidence type="ECO:0000256" key="8">
    <source>
        <dbReference type="ARBA" id="ARBA00023012"/>
    </source>
</evidence>
<name>A0A4Q2UJJ2_9BACT</name>
<dbReference type="Gene3D" id="3.30.565.10">
    <property type="entry name" value="Histidine kinase-like ATPase, C-terminal domain"/>
    <property type="match status" value="1"/>
</dbReference>
<dbReference type="Proteomes" id="UP000290407">
    <property type="component" value="Unassembled WGS sequence"/>
</dbReference>
<keyword evidence="4" id="KW-0808">Transferase</keyword>
<dbReference type="GO" id="GO:0000156">
    <property type="term" value="F:phosphorelay response regulator activity"/>
    <property type="evidence" value="ECO:0007669"/>
    <property type="project" value="TreeGrafter"/>
</dbReference>
<dbReference type="GO" id="GO:0030295">
    <property type="term" value="F:protein kinase activator activity"/>
    <property type="evidence" value="ECO:0007669"/>
    <property type="project" value="TreeGrafter"/>
</dbReference>
<evidence type="ECO:0000256" key="2">
    <source>
        <dbReference type="ARBA" id="ARBA00012438"/>
    </source>
</evidence>
<dbReference type="Pfam" id="PF02518">
    <property type="entry name" value="HATPase_c"/>
    <property type="match status" value="1"/>
</dbReference>
<dbReference type="EC" id="2.7.13.3" evidence="2"/>
<sequence>MIMLDCRILERNFQRIATDVIGPKRLEAYAAEVVAHLDADYCYVVQERDEWTATVLFSTASAESLPAFNPVQLTEMTGESPFFHQQPFVARRALKSLFGTCKQVSGFRLEHYTFKGWILIGWIEPVEHTTFDIENALFRFGDKVLINYLSLQRIALEQQYRFLFSVVPQAIVLINELDDVGWVNQAAIELLNLEPDELRPPAAALSAGMLALRNRTLNKEAIQETAAQLLSNPNFMSKEWIWTFPEQVLSVLTRPIHSPYFKGRIWLFNDVSELYTKTQQLTEANREIENLISVIAHDLKSPLATLSFIFNFLPMHGPLNDEQTENIEYGQKTIKRGLDLIDSIVYFNKLISSNQPLTMYDVELDDLIDVVVDGFAAQAYQKEITIHRQRTDQPVLLHTDPESLVRVLDNLISNALKFSPFGRQVYVETEWRGPELTIAIRDEGPGISPDDRVKLFRRFQRLSAQPTNNEGSSGLGLSIVKSLTEKMGASVEVDSTLNVGTVFRLVFPAEYVRIGDEEEVGNDRA</sequence>
<dbReference type="InterPro" id="IPR003661">
    <property type="entry name" value="HisK_dim/P_dom"/>
</dbReference>
<evidence type="ECO:0000313" key="11">
    <source>
        <dbReference type="Proteomes" id="UP000290407"/>
    </source>
</evidence>
<feature type="domain" description="Histidine kinase" evidence="9">
    <location>
        <begin position="294"/>
        <end position="511"/>
    </location>
</feature>
<dbReference type="AlphaFoldDB" id="A0A4Q2UJJ2"/>
<dbReference type="GO" id="GO:0000155">
    <property type="term" value="F:phosphorelay sensor kinase activity"/>
    <property type="evidence" value="ECO:0007669"/>
    <property type="project" value="InterPro"/>
</dbReference>
<dbReference type="FunFam" id="3.30.565.10:FF:000006">
    <property type="entry name" value="Sensor histidine kinase WalK"/>
    <property type="match status" value="1"/>
</dbReference>
<dbReference type="InterPro" id="IPR050351">
    <property type="entry name" value="BphY/WalK/GraS-like"/>
</dbReference>